<accession>A0A0E9W723</accession>
<dbReference type="AlphaFoldDB" id="A0A0E9W723"/>
<reference evidence="1" key="2">
    <citation type="journal article" date="2015" name="Fish Shellfish Immunol.">
        <title>Early steps in the European eel (Anguilla anguilla)-Vibrio vulnificus interaction in the gills: Role of the RtxA13 toxin.</title>
        <authorList>
            <person name="Callol A."/>
            <person name="Pajuelo D."/>
            <person name="Ebbesson L."/>
            <person name="Teles M."/>
            <person name="MacKenzie S."/>
            <person name="Amaro C."/>
        </authorList>
    </citation>
    <scope>NUCLEOTIDE SEQUENCE</scope>
</reference>
<proteinExistence type="predicted"/>
<reference evidence="1" key="1">
    <citation type="submission" date="2014-11" db="EMBL/GenBank/DDBJ databases">
        <authorList>
            <person name="Amaro Gonzalez C."/>
        </authorList>
    </citation>
    <scope>NUCLEOTIDE SEQUENCE</scope>
</reference>
<evidence type="ECO:0000313" key="1">
    <source>
        <dbReference type="EMBL" id="JAH85370.1"/>
    </source>
</evidence>
<sequence>MDRWTYCLSTSQDQIVSDYHSSLF</sequence>
<organism evidence="1">
    <name type="scientific">Anguilla anguilla</name>
    <name type="common">European freshwater eel</name>
    <name type="synonym">Muraena anguilla</name>
    <dbReference type="NCBI Taxonomy" id="7936"/>
    <lineage>
        <taxon>Eukaryota</taxon>
        <taxon>Metazoa</taxon>
        <taxon>Chordata</taxon>
        <taxon>Craniata</taxon>
        <taxon>Vertebrata</taxon>
        <taxon>Euteleostomi</taxon>
        <taxon>Actinopterygii</taxon>
        <taxon>Neopterygii</taxon>
        <taxon>Teleostei</taxon>
        <taxon>Anguilliformes</taxon>
        <taxon>Anguillidae</taxon>
        <taxon>Anguilla</taxon>
    </lineage>
</organism>
<protein>
    <submittedName>
        <fullName evidence="1">Uncharacterized protein</fullName>
    </submittedName>
</protein>
<dbReference type="EMBL" id="GBXM01023207">
    <property type="protein sequence ID" value="JAH85370.1"/>
    <property type="molecule type" value="Transcribed_RNA"/>
</dbReference>
<name>A0A0E9W723_ANGAN</name>